<dbReference type="EMBL" id="BARW01043238">
    <property type="protein sequence ID" value="GAJ18653.1"/>
    <property type="molecule type" value="Genomic_DNA"/>
</dbReference>
<keyword evidence="1" id="KW-1133">Transmembrane helix</keyword>
<feature type="non-terminal residue" evidence="2">
    <location>
        <position position="1"/>
    </location>
</feature>
<keyword evidence="1" id="KW-0472">Membrane</keyword>
<gene>
    <name evidence="2" type="ORF">S12H4_63480</name>
</gene>
<keyword evidence="1" id="KW-0812">Transmembrane</keyword>
<protein>
    <submittedName>
        <fullName evidence="2">Uncharacterized protein</fullName>
    </submittedName>
</protein>
<feature type="transmembrane region" description="Helical" evidence="1">
    <location>
        <begin position="7"/>
        <end position="27"/>
    </location>
</feature>
<reference evidence="2" key="1">
    <citation type="journal article" date="2014" name="Front. Microbiol.">
        <title>High frequency of phylogenetically diverse reductive dehalogenase-homologous genes in deep subseafloor sedimentary metagenomes.</title>
        <authorList>
            <person name="Kawai M."/>
            <person name="Futagami T."/>
            <person name="Toyoda A."/>
            <person name="Takaki Y."/>
            <person name="Nishi S."/>
            <person name="Hori S."/>
            <person name="Arai W."/>
            <person name="Tsubouchi T."/>
            <person name="Morono Y."/>
            <person name="Uchiyama I."/>
            <person name="Ito T."/>
            <person name="Fujiyama A."/>
            <person name="Inagaki F."/>
            <person name="Takami H."/>
        </authorList>
    </citation>
    <scope>NUCLEOTIDE SEQUENCE</scope>
    <source>
        <strain evidence="2">Expedition CK06-06</strain>
    </source>
</reference>
<feature type="non-terminal residue" evidence="2">
    <location>
        <position position="39"/>
    </location>
</feature>
<sequence>IMRNKGISGFGVIFMIILLLTIGYIAYQIGQVHFTYGTI</sequence>
<dbReference type="AlphaFoldDB" id="X1UME8"/>
<evidence type="ECO:0000313" key="2">
    <source>
        <dbReference type="EMBL" id="GAJ18653.1"/>
    </source>
</evidence>
<organism evidence="2">
    <name type="scientific">marine sediment metagenome</name>
    <dbReference type="NCBI Taxonomy" id="412755"/>
    <lineage>
        <taxon>unclassified sequences</taxon>
        <taxon>metagenomes</taxon>
        <taxon>ecological metagenomes</taxon>
    </lineage>
</organism>
<proteinExistence type="predicted"/>
<name>X1UME8_9ZZZZ</name>
<evidence type="ECO:0000256" key="1">
    <source>
        <dbReference type="SAM" id="Phobius"/>
    </source>
</evidence>
<comment type="caution">
    <text evidence="2">The sequence shown here is derived from an EMBL/GenBank/DDBJ whole genome shotgun (WGS) entry which is preliminary data.</text>
</comment>
<accession>X1UME8</accession>